<dbReference type="GO" id="GO:1902073">
    <property type="term" value="P:positive regulation of hypoxia-inducible factor-1alpha signaling pathway"/>
    <property type="evidence" value="ECO:0007669"/>
    <property type="project" value="InterPro"/>
</dbReference>
<evidence type="ECO:0000256" key="2">
    <source>
        <dbReference type="ARBA" id="ARBA00004496"/>
    </source>
</evidence>
<dbReference type="Gene3D" id="3.10.110.10">
    <property type="entry name" value="Ubiquitin Conjugating Enzyme"/>
    <property type="match status" value="1"/>
</dbReference>
<dbReference type="InterPro" id="IPR016135">
    <property type="entry name" value="UBQ-conjugating_enzyme/RWD"/>
</dbReference>
<evidence type="ECO:0000256" key="4">
    <source>
        <dbReference type="ARBA" id="ARBA00022490"/>
    </source>
</evidence>
<gene>
    <name evidence="8" type="ORF">J4Q44_G00268820</name>
</gene>
<feature type="domain" description="RWD" evidence="7">
    <location>
        <begin position="7"/>
        <end position="112"/>
    </location>
</feature>
<keyword evidence="9" id="KW-1185">Reference proteome</keyword>
<dbReference type="FunFam" id="3.10.110.10:FF:000050">
    <property type="entry name" value="eIF-2-alpha kinase GCN2"/>
    <property type="match status" value="1"/>
</dbReference>
<evidence type="ECO:0000256" key="1">
    <source>
        <dbReference type="ARBA" id="ARBA00004123"/>
    </source>
</evidence>
<dbReference type="PANTHER" id="PTHR15628:SF1">
    <property type="entry name" value="RWD DOMAIN-CONTAINING PROTEIN 3"/>
    <property type="match status" value="1"/>
</dbReference>
<comment type="subcellular location">
    <subcellularLocation>
        <location evidence="2">Cytoplasm</location>
    </subcellularLocation>
    <subcellularLocation>
        <location evidence="1">Nucleus</location>
    </subcellularLocation>
</comment>
<keyword evidence="4" id="KW-0963">Cytoplasm</keyword>
<organism evidence="8 9">
    <name type="scientific">Coregonus suidteri</name>
    <dbReference type="NCBI Taxonomy" id="861788"/>
    <lineage>
        <taxon>Eukaryota</taxon>
        <taxon>Metazoa</taxon>
        <taxon>Chordata</taxon>
        <taxon>Craniata</taxon>
        <taxon>Vertebrata</taxon>
        <taxon>Euteleostomi</taxon>
        <taxon>Actinopterygii</taxon>
        <taxon>Neopterygii</taxon>
        <taxon>Teleostei</taxon>
        <taxon>Protacanthopterygii</taxon>
        <taxon>Salmoniformes</taxon>
        <taxon>Salmonidae</taxon>
        <taxon>Coregoninae</taxon>
        <taxon>Coregonus</taxon>
    </lineage>
</organism>
<keyword evidence="5" id="KW-0539">Nucleus</keyword>
<dbReference type="GO" id="GO:0005634">
    <property type="term" value="C:nucleus"/>
    <property type="evidence" value="ECO:0007669"/>
    <property type="project" value="UniProtKB-SubCell"/>
</dbReference>
<dbReference type="GO" id="GO:0033554">
    <property type="term" value="P:cellular response to stress"/>
    <property type="evidence" value="ECO:0007669"/>
    <property type="project" value="UniProtKB-ARBA"/>
</dbReference>
<dbReference type="GO" id="GO:0010468">
    <property type="term" value="P:regulation of gene expression"/>
    <property type="evidence" value="ECO:0007669"/>
    <property type="project" value="UniProtKB-ARBA"/>
</dbReference>
<dbReference type="GO" id="GO:0005737">
    <property type="term" value="C:cytoplasm"/>
    <property type="evidence" value="ECO:0007669"/>
    <property type="project" value="UniProtKB-SubCell"/>
</dbReference>
<comment type="function">
    <text evidence="6">Enhancer of SUMO conjugation. Increases SUMO conjugation to proteins by promoting the: binding of E1 and E2 enzymes, thioester linkage between SUMO and ube2i/ubc9 and transfer of SUMO to specific target proteins which include hif1a, pias, nfkbia, nr3c1 and top1. Has no effect on ubiquitination.</text>
</comment>
<dbReference type="Proteomes" id="UP001356427">
    <property type="component" value="Unassembled WGS sequence"/>
</dbReference>
<dbReference type="InterPro" id="IPR006575">
    <property type="entry name" value="RWD_dom"/>
</dbReference>
<reference evidence="8 9" key="1">
    <citation type="submission" date="2021-04" db="EMBL/GenBank/DDBJ databases">
        <authorList>
            <person name="De Guttry C."/>
            <person name="Zahm M."/>
            <person name="Klopp C."/>
            <person name="Cabau C."/>
            <person name="Louis A."/>
            <person name="Berthelot C."/>
            <person name="Parey E."/>
            <person name="Roest Crollius H."/>
            <person name="Montfort J."/>
            <person name="Robinson-Rechavi M."/>
            <person name="Bucao C."/>
            <person name="Bouchez O."/>
            <person name="Gislard M."/>
            <person name="Lluch J."/>
            <person name="Milhes M."/>
            <person name="Lampietro C."/>
            <person name="Lopez Roques C."/>
            <person name="Donnadieu C."/>
            <person name="Braasch I."/>
            <person name="Desvignes T."/>
            <person name="Postlethwait J."/>
            <person name="Bobe J."/>
            <person name="Wedekind C."/>
            <person name="Guiguen Y."/>
        </authorList>
    </citation>
    <scope>NUCLEOTIDE SEQUENCE [LARGE SCALE GENOMIC DNA]</scope>
    <source>
        <strain evidence="8">Cs_M1</strain>
        <tissue evidence="8">Blood</tissue>
    </source>
</reference>
<dbReference type="PROSITE" id="PS50908">
    <property type="entry name" value="RWD"/>
    <property type="match status" value="1"/>
</dbReference>
<dbReference type="EMBL" id="JAGTTL010000025">
    <property type="protein sequence ID" value="KAK6302527.1"/>
    <property type="molecule type" value="Genomic_DNA"/>
</dbReference>
<evidence type="ECO:0000313" key="8">
    <source>
        <dbReference type="EMBL" id="KAK6302527.1"/>
    </source>
</evidence>
<protein>
    <recommendedName>
        <fullName evidence="3">RWD domain-containing protein 3</fullName>
    </recommendedName>
</protein>
<dbReference type="GO" id="GO:0033235">
    <property type="term" value="P:positive regulation of protein sumoylation"/>
    <property type="evidence" value="ECO:0007669"/>
    <property type="project" value="InterPro"/>
</dbReference>
<accession>A0AAN8QUR0</accession>
<evidence type="ECO:0000256" key="5">
    <source>
        <dbReference type="ARBA" id="ARBA00023242"/>
    </source>
</evidence>
<dbReference type="SUPFAM" id="SSF54495">
    <property type="entry name" value="UBC-like"/>
    <property type="match status" value="1"/>
</dbReference>
<dbReference type="InterPro" id="IPR038840">
    <property type="entry name" value="RWDD3"/>
</dbReference>
<sequence>MSELALDEMSVLSAIYCEKDEFELLEESAEKGLVFRIQMEVEEATSERTLLSLLFQLPTEYPHCVPEICVSSEQLSRKQCQHIKQSYWKRPQHWSPEPMVHETTAVAPTELH</sequence>
<dbReference type="AlphaFoldDB" id="A0AAN8QUR0"/>
<evidence type="ECO:0000259" key="7">
    <source>
        <dbReference type="PROSITE" id="PS50908"/>
    </source>
</evidence>
<proteinExistence type="predicted"/>
<evidence type="ECO:0000256" key="3">
    <source>
        <dbReference type="ARBA" id="ARBA00015444"/>
    </source>
</evidence>
<dbReference type="PANTHER" id="PTHR15628">
    <property type="entry name" value="RWD DOMAIN-CONTAINING PROTEIN 3"/>
    <property type="match status" value="1"/>
</dbReference>
<comment type="caution">
    <text evidence="8">The sequence shown here is derived from an EMBL/GenBank/DDBJ whole genome shotgun (WGS) entry which is preliminary data.</text>
</comment>
<evidence type="ECO:0000256" key="6">
    <source>
        <dbReference type="ARBA" id="ARBA00053748"/>
    </source>
</evidence>
<dbReference type="Pfam" id="PF05773">
    <property type="entry name" value="RWD"/>
    <property type="match status" value="1"/>
</dbReference>
<evidence type="ECO:0000313" key="9">
    <source>
        <dbReference type="Proteomes" id="UP001356427"/>
    </source>
</evidence>
<name>A0AAN8QUR0_9TELE</name>